<dbReference type="KEGG" id="sgn:SGRA_4129"/>
<proteinExistence type="predicted"/>
<accession>H6L7H2</accession>
<evidence type="ECO:0000313" key="1">
    <source>
        <dbReference type="EMBL" id="AFC26844.1"/>
    </source>
</evidence>
<dbReference type="Proteomes" id="UP000007519">
    <property type="component" value="Chromosome"/>
</dbReference>
<name>H6L7H2_SAPGL</name>
<dbReference type="HOGENOM" id="CLU_1863768_0_0_10"/>
<evidence type="ECO:0000313" key="2">
    <source>
        <dbReference type="Proteomes" id="UP000007519"/>
    </source>
</evidence>
<evidence type="ECO:0008006" key="3">
    <source>
        <dbReference type="Google" id="ProtNLM"/>
    </source>
</evidence>
<sequence>MNIWKLGTKWGADAPDFYEYILGEGIVLNHPSGGETAKKGDYMLVTRGFTVLAIAVLLEDVKPVTDNPGLEAGFAKHKIGYDDWVSYAKADYRVLSAEEQFRYEQRKGIVRIHDSLTIQRTLSLMGEIVLFLLQEYF</sequence>
<protein>
    <recommendedName>
        <fullName evidence="3">ASCH domain-containing protein</fullName>
    </recommendedName>
</protein>
<dbReference type="OrthoDB" id="88903at2"/>
<dbReference type="STRING" id="984262.SGRA_4129"/>
<gene>
    <name evidence="1" type="ordered locus">SGRA_4129</name>
</gene>
<organism evidence="1 2">
    <name type="scientific">Saprospira grandis (strain Lewin)</name>
    <dbReference type="NCBI Taxonomy" id="984262"/>
    <lineage>
        <taxon>Bacteria</taxon>
        <taxon>Pseudomonadati</taxon>
        <taxon>Bacteroidota</taxon>
        <taxon>Saprospiria</taxon>
        <taxon>Saprospirales</taxon>
        <taxon>Saprospiraceae</taxon>
        <taxon>Saprospira</taxon>
    </lineage>
</organism>
<keyword evidence="2" id="KW-1185">Reference proteome</keyword>
<reference evidence="1 2" key="1">
    <citation type="journal article" date="2012" name="Stand. Genomic Sci.">
        <title>Complete genome sequencing and analysis of Saprospira grandis str. Lewin, a predatory marine bacterium.</title>
        <authorList>
            <person name="Saw J.H."/>
            <person name="Yuryev A."/>
            <person name="Kanbe M."/>
            <person name="Hou S."/>
            <person name="Young A.G."/>
            <person name="Aizawa S."/>
            <person name="Alam M."/>
        </authorList>
    </citation>
    <scope>NUCLEOTIDE SEQUENCE [LARGE SCALE GENOMIC DNA]</scope>
    <source>
        <strain evidence="1 2">Lewin</strain>
    </source>
</reference>
<dbReference type="EMBL" id="CP002831">
    <property type="protein sequence ID" value="AFC26844.1"/>
    <property type="molecule type" value="Genomic_DNA"/>
</dbReference>
<dbReference type="RefSeq" id="WP_015694422.1">
    <property type="nucleotide sequence ID" value="NC_016940.1"/>
</dbReference>
<dbReference type="AlphaFoldDB" id="H6L7H2"/>